<organism evidence="1 2">
    <name type="scientific">Meyerozyma guilliermondii (strain ATCC 6260 / CBS 566 / DSM 6381 / JCM 1539 / NBRC 10279 / NRRL Y-324)</name>
    <name type="common">Yeast</name>
    <name type="synonym">Candida guilliermondii</name>
    <dbReference type="NCBI Taxonomy" id="294746"/>
    <lineage>
        <taxon>Eukaryota</taxon>
        <taxon>Fungi</taxon>
        <taxon>Dikarya</taxon>
        <taxon>Ascomycota</taxon>
        <taxon>Saccharomycotina</taxon>
        <taxon>Pichiomycetes</taxon>
        <taxon>Debaryomycetaceae</taxon>
        <taxon>Meyerozyma</taxon>
    </lineage>
</organism>
<dbReference type="Proteomes" id="UP000001997">
    <property type="component" value="Unassembled WGS sequence"/>
</dbReference>
<evidence type="ECO:0000313" key="1">
    <source>
        <dbReference type="EMBL" id="EDK36166.2"/>
    </source>
</evidence>
<accession>A5DAF9</accession>
<dbReference type="GeneID" id="5129276"/>
<dbReference type="RefSeq" id="XP_001486887.2">
    <property type="nucleotide sequence ID" value="XM_001486837.1"/>
</dbReference>
<name>A5DAF9_PICGU</name>
<dbReference type="HOGENOM" id="CLU_1215170_0_0_1"/>
<reference evidence="1 2" key="1">
    <citation type="journal article" date="2009" name="Nature">
        <title>Evolution of pathogenicity and sexual reproduction in eight Candida genomes.</title>
        <authorList>
            <person name="Butler G."/>
            <person name="Rasmussen M.D."/>
            <person name="Lin M.F."/>
            <person name="Santos M.A."/>
            <person name="Sakthikumar S."/>
            <person name="Munro C.A."/>
            <person name="Rheinbay E."/>
            <person name="Grabherr M."/>
            <person name="Forche A."/>
            <person name="Reedy J.L."/>
            <person name="Agrafioti I."/>
            <person name="Arnaud M.B."/>
            <person name="Bates S."/>
            <person name="Brown A.J."/>
            <person name="Brunke S."/>
            <person name="Costanzo M.C."/>
            <person name="Fitzpatrick D.A."/>
            <person name="de Groot P.W."/>
            <person name="Harris D."/>
            <person name="Hoyer L.L."/>
            <person name="Hube B."/>
            <person name="Klis F.M."/>
            <person name="Kodira C."/>
            <person name="Lennard N."/>
            <person name="Logue M.E."/>
            <person name="Martin R."/>
            <person name="Neiman A.M."/>
            <person name="Nikolaou E."/>
            <person name="Quail M.A."/>
            <person name="Quinn J."/>
            <person name="Santos M.C."/>
            <person name="Schmitzberger F.F."/>
            <person name="Sherlock G."/>
            <person name="Shah P."/>
            <person name="Silverstein K.A."/>
            <person name="Skrzypek M.S."/>
            <person name="Soll D."/>
            <person name="Staggs R."/>
            <person name="Stansfield I."/>
            <person name="Stumpf M.P."/>
            <person name="Sudbery P.E."/>
            <person name="Srikantha T."/>
            <person name="Zeng Q."/>
            <person name="Berman J."/>
            <person name="Berriman M."/>
            <person name="Heitman J."/>
            <person name="Gow N.A."/>
            <person name="Lorenz M.C."/>
            <person name="Birren B.W."/>
            <person name="Kellis M."/>
            <person name="Cuomo C.A."/>
        </authorList>
    </citation>
    <scope>NUCLEOTIDE SEQUENCE [LARGE SCALE GENOMIC DNA]</scope>
    <source>
        <strain evidence="2">ATCC 6260 / CBS 566 / DSM 6381 / JCM 1539 / NBRC 10279 / NRRL Y-324</strain>
    </source>
</reference>
<keyword evidence="2" id="KW-1185">Reference proteome</keyword>
<gene>
    <name evidence="1" type="ORF">PGUG_00264</name>
</gene>
<dbReference type="InParanoid" id="A5DAF9"/>
<dbReference type="KEGG" id="pgu:PGUG_00264"/>
<protein>
    <submittedName>
        <fullName evidence="1">Uncharacterized protein</fullName>
    </submittedName>
</protein>
<sequence>MKSCQYISDTCLVNKKLHNWLEEPVSQESGVFLCISLFHFITSLSFHNWLKEPVGQKSRVFLGFSLDHLVSSNDIFFSLHNWSEEPVGQKSGIFLSFSLHYFRGLFLSSLHNWLEKPISQKSRVLLVFSLLKARLRHQVFNGKAFPLHISSSIEFVAGCNFTKLTFFWTFLLNGGVHKEKGDSSTVVEVNWSIGFVNSHNLVDSTLWEGNWNLIRCCSKRCGGSVGCK</sequence>
<dbReference type="EMBL" id="CH408155">
    <property type="protein sequence ID" value="EDK36166.2"/>
    <property type="molecule type" value="Genomic_DNA"/>
</dbReference>
<dbReference type="VEuPathDB" id="FungiDB:PGUG_00264"/>
<proteinExistence type="predicted"/>
<dbReference type="AlphaFoldDB" id="A5DAF9"/>
<evidence type="ECO:0000313" key="2">
    <source>
        <dbReference type="Proteomes" id="UP000001997"/>
    </source>
</evidence>